<dbReference type="PROSITE" id="PS50893">
    <property type="entry name" value="ABC_TRANSPORTER_2"/>
    <property type="match status" value="2"/>
</dbReference>
<keyword evidence="4 6" id="KW-0067">ATP-binding</keyword>
<comment type="similarity">
    <text evidence="1">Belongs to the ABC transporter superfamily.</text>
</comment>
<dbReference type="OrthoDB" id="9784450at2"/>
<evidence type="ECO:0000259" key="5">
    <source>
        <dbReference type="PROSITE" id="PS50893"/>
    </source>
</evidence>
<keyword evidence="2" id="KW-0813">Transport</keyword>
<evidence type="ECO:0000313" key="7">
    <source>
        <dbReference type="Proteomes" id="UP000242642"/>
    </source>
</evidence>
<dbReference type="CDD" id="cd03257">
    <property type="entry name" value="ABC_NikE_OppD_transporters"/>
    <property type="match status" value="2"/>
</dbReference>
<dbReference type="GO" id="GO:0016887">
    <property type="term" value="F:ATP hydrolysis activity"/>
    <property type="evidence" value="ECO:0007669"/>
    <property type="project" value="InterPro"/>
</dbReference>
<feature type="domain" description="ABC transporter" evidence="5">
    <location>
        <begin position="20"/>
        <end position="280"/>
    </location>
</feature>
<gene>
    <name evidence="6" type="ORF">SAMN02583745_00695</name>
</gene>
<dbReference type="PANTHER" id="PTHR43776">
    <property type="entry name" value="TRANSPORT ATP-BINDING PROTEIN"/>
    <property type="match status" value="1"/>
</dbReference>
<dbReference type="AlphaFoldDB" id="A0A1H9ZTN3"/>
<evidence type="ECO:0000256" key="1">
    <source>
        <dbReference type="ARBA" id="ARBA00005417"/>
    </source>
</evidence>
<dbReference type="Gene3D" id="3.40.50.300">
    <property type="entry name" value="P-loop containing nucleotide triphosphate hydrolases"/>
    <property type="match status" value="2"/>
</dbReference>
<evidence type="ECO:0000313" key="6">
    <source>
        <dbReference type="EMBL" id="SES85140.1"/>
    </source>
</evidence>
<dbReference type="RefSeq" id="WP_093317844.1">
    <property type="nucleotide sequence ID" value="NZ_FOHV01000004.1"/>
</dbReference>
<dbReference type="PROSITE" id="PS00211">
    <property type="entry name" value="ABC_TRANSPORTER_1"/>
    <property type="match status" value="2"/>
</dbReference>
<dbReference type="GO" id="GO:0055085">
    <property type="term" value="P:transmembrane transport"/>
    <property type="evidence" value="ECO:0007669"/>
    <property type="project" value="UniProtKB-ARBA"/>
</dbReference>
<dbReference type="GO" id="GO:0015833">
    <property type="term" value="P:peptide transport"/>
    <property type="evidence" value="ECO:0007669"/>
    <property type="project" value="InterPro"/>
</dbReference>
<dbReference type="InterPro" id="IPR003593">
    <property type="entry name" value="AAA+_ATPase"/>
</dbReference>
<keyword evidence="3" id="KW-0547">Nucleotide-binding</keyword>
<dbReference type="GO" id="GO:0005524">
    <property type="term" value="F:ATP binding"/>
    <property type="evidence" value="ECO:0007669"/>
    <property type="project" value="UniProtKB-KW"/>
</dbReference>
<dbReference type="SMART" id="SM00382">
    <property type="entry name" value="AAA"/>
    <property type="match status" value="2"/>
</dbReference>
<evidence type="ECO:0000256" key="3">
    <source>
        <dbReference type="ARBA" id="ARBA00022741"/>
    </source>
</evidence>
<evidence type="ECO:0000256" key="4">
    <source>
        <dbReference type="ARBA" id="ARBA00022840"/>
    </source>
</evidence>
<keyword evidence="7" id="KW-1185">Reference proteome</keyword>
<dbReference type="InterPro" id="IPR027417">
    <property type="entry name" value="P-loop_NTPase"/>
</dbReference>
<accession>A0A1H9ZTN3</accession>
<evidence type="ECO:0000256" key="2">
    <source>
        <dbReference type="ARBA" id="ARBA00022448"/>
    </source>
</evidence>
<dbReference type="InterPro" id="IPR017871">
    <property type="entry name" value="ABC_transporter-like_CS"/>
</dbReference>
<dbReference type="InterPro" id="IPR003439">
    <property type="entry name" value="ABC_transporter-like_ATP-bd"/>
</dbReference>
<reference evidence="7" key="1">
    <citation type="submission" date="2016-10" db="EMBL/GenBank/DDBJ databases">
        <authorList>
            <person name="Varghese N."/>
            <person name="Submissions S."/>
        </authorList>
    </citation>
    <scope>NUCLEOTIDE SEQUENCE [LARGE SCALE GENOMIC DNA]</scope>
    <source>
        <strain evidence="7">DSM 18579</strain>
    </source>
</reference>
<dbReference type="Pfam" id="PF00005">
    <property type="entry name" value="ABC_tran"/>
    <property type="match status" value="2"/>
</dbReference>
<dbReference type="PANTHER" id="PTHR43776:SF7">
    <property type="entry name" value="D,D-DIPEPTIDE TRANSPORT ATP-BINDING PROTEIN DDPF-RELATED"/>
    <property type="match status" value="1"/>
</dbReference>
<organism evidence="6 7">
    <name type="scientific">Thorsellia anophelis DSM 18579</name>
    <dbReference type="NCBI Taxonomy" id="1123402"/>
    <lineage>
        <taxon>Bacteria</taxon>
        <taxon>Pseudomonadati</taxon>
        <taxon>Pseudomonadota</taxon>
        <taxon>Gammaproteobacteria</taxon>
        <taxon>Enterobacterales</taxon>
        <taxon>Thorselliaceae</taxon>
        <taxon>Thorsellia</taxon>
    </lineage>
</organism>
<feature type="domain" description="ABC transporter" evidence="5">
    <location>
        <begin position="308"/>
        <end position="554"/>
    </location>
</feature>
<dbReference type="SUPFAM" id="SSF52540">
    <property type="entry name" value="P-loop containing nucleoside triphosphate hydrolases"/>
    <property type="match status" value="2"/>
</dbReference>
<dbReference type="EMBL" id="FOHV01000004">
    <property type="protein sequence ID" value="SES85140.1"/>
    <property type="molecule type" value="Genomic_DNA"/>
</dbReference>
<dbReference type="NCBIfam" id="NF008453">
    <property type="entry name" value="PRK11308.1"/>
    <property type="match status" value="2"/>
</dbReference>
<dbReference type="STRING" id="1123402.SAMN02583745_00695"/>
<dbReference type="Proteomes" id="UP000242642">
    <property type="component" value="Unassembled WGS sequence"/>
</dbReference>
<sequence>MANQFQTTDIILKLVDYEIKRPVDLLYSVNHVQTELVNDNLVTRLNIEVFRNEILAIVGESGSGKSLTAHGILQLLPHKLIKNQSGSIFYNNLNITTLDQDGLRQLRHRDIAIIFQEPMVALNPVQTIGKQLEEILTKSCNNKNLPSSNTHRNGTQVINILTKVGLKDPELRINNYPHQFSGGERQRIIIAMALLRNPKILIADEATTALDVTTQKQIIDLLLQLKKEYGMTLIFISHNLHLVRKIADRVAVMYRGSCIEIDSTENIFNQPQTAYTQSLIDAHNNNLKLKKNQHTENITSTKNEILSIKGLSVAITHKKGWFSKSFKPILENFELNLKQGSTLGLVGESGSGKSTTAFAITKLIKSTGCISINGVNTSNLSEKAFKPIRRDIQIIFQDPFSTLNPKRTVQQTIEEGLEVHEPNLTIKQRDELVCNIMQEIGLDPETRNRYPHQFSGGQRQRIAIARALILKPKLLILDEPTSALDKKVEMQILDLLNSLQLKYKLSYLFISHDLATVRLMCENIIVLKEGKIIEAGTTESIFMAPKEQYTQELINAALID</sequence>
<proteinExistence type="inferred from homology"/>
<dbReference type="Pfam" id="PF08352">
    <property type="entry name" value="oligo_HPY"/>
    <property type="match status" value="1"/>
</dbReference>
<name>A0A1H9ZTN3_9GAMM</name>
<protein>
    <submittedName>
        <fullName evidence="6">Microcin C transport system ATP-binding protein</fullName>
    </submittedName>
</protein>
<dbReference type="InterPro" id="IPR013563">
    <property type="entry name" value="Oligopep_ABC_C"/>
</dbReference>
<dbReference type="InterPro" id="IPR050319">
    <property type="entry name" value="ABC_transp_ATP-bind"/>
</dbReference>